<comment type="caution">
    <text evidence="3">The sequence shown here is derived from an EMBL/GenBank/DDBJ whole genome shotgun (WGS) entry which is preliminary data.</text>
</comment>
<dbReference type="Gene3D" id="1.25.40.10">
    <property type="entry name" value="Tetratricopeptide repeat domain"/>
    <property type="match status" value="2"/>
</dbReference>
<dbReference type="PROSITE" id="PS50005">
    <property type="entry name" value="TPR"/>
    <property type="match status" value="1"/>
</dbReference>
<gene>
    <name evidence="3" type="ORF">GCM10008938_35940</name>
</gene>
<proteinExistence type="predicted"/>
<dbReference type="SMART" id="SM00028">
    <property type="entry name" value="TPR"/>
    <property type="match status" value="3"/>
</dbReference>
<protein>
    <recommendedName>
        <fullName evidence="2">Ancillary SecYEG translocon subunit/Cell division coordinator CpoB TPR domain-containing protein</fullName>
    </recommendedName>
</protein>
<evidence type="ECO:0000256" key="1">
    <source>
        <dbReference type="PROSITE-ProRule" id="PRU00339"/>
    </source>
</evidence>
<feature type="repeat" description="TPR" evidence="1">
    <location>
        <begin position="193"/>
        <end position="226"/>
    </location>
</feature>
<organism evidence="3 4">
    <name type="scientific">Deinococcus roseus</name>
    <dbReference type="NCBI Taxonomy" id="392414"/>
    <lineage>
        <taxon>Bacteria</taxon>
        <taxon>Thermotogati</taxon>
        <taxon>Deinococcota</taxon>
        <taxon>Deinococci</taxon>
        <taxon>Deinococcales</taxon>
        <taxon>Deinococcaceae</taxon>
        <taxon>Deinococcus</taxon>
    </lineage>
</organism>
<dbReference type="Pfam" id="PF13424">
    <property type="entry name" value="TPR_12"/>
    <property type="match status" value="1"/>
</dbReference>
<name>A0ABQ2D7G0_9DEIO</name>
<keyword evidence="1" id="KW-0802">TPR repeat</keyword>
<dbReference type="EMBL" id="BMOD01000016">
    <property type="protein sequence ID" value="GGJ46586.1"/>
    <property type="molecule type" value="Genomic_DNA"/>
</dbReference>
<reference evidence="4" key="1">
    <citation type="journal article" date="2019" name="Int. J. Syst. Evol. Microbiol.">
        <title>The Global Catalogue of Microorganisms (GCM) 10K type strain sequencing project: providing services to taxonomists for standard genome sequencing and annotation.</title>
        <authorList>
            <consortium name="The Broad Institute Genomics Platform"/>
            <consortium name="The Broad Institute Genome Sequencing Center for Infectious Disease"/>
            <person name="Wu L."/>
            <person name="Ma J."/>
        </authorList>
    </citation>
    <scope>NUCLEOTIDE SEQUENCE [LARGE SCALE GENOMIC DNA]</scope>
    <source>
        <strain evidence="4">JCM 14370</strain>
    </source>
</reference>
<dbReference type="RefSeq" id="WP_189004960.1">
    <property type="nucleotide sequence ID" value="NZ_BMOD01000016.1"/>
</dbReference>
<dbReference type="Proteomes" id="UP000632222">
    <property type="component" value="Unassembled WGS sequence"/>
</dbReference>
<accession>A0ABQ2D7G0</accession>
<dbReference type="SUPFAM" id="SSF48452">
    <property type="entry name" value="TPR-like"/>
    <property type="match status" value="1"/>
</dbReference>
<sequence length="238" mass="26593">MRFVGVAIWALLLVGVAHSQNLSKIREMIENGELVTARTQLQQSLKTESAAARILLARVFYLQGNLPQALLELKKVPAAEWTAEAFWVRGLVLAEQGKVPESLADLKAAGYLGNNYQYVMDWGATAWRFGHLDVAKEAFAFAEALEASQPWPFLNLGMVLFSQKQPEMALQHLKQGLAALQQAGQPLVHPAYPELYYWMGQCHEALKNFSMAREMYREALTVDPDYTAAVTALAELRK</sequence>
<evidence type="ECO:0000259" key="2">
    <source>
        <dbReference type="Pfam" id="PF09976"/>
    </source>
</evidence>
<feature type="domain" description="Ancillary SecYEG translocon subunit/Cell division coordinator CpoB TPR" evidence="2">
    <location>
        <begin position="17"/>
        <end position="105"/>
    </location>
</feature>
<dbReference type="InterPro" id="IPR011990">
    <property type="entry name" value="TPR-like_helical_dom_sf"/>
</dbReference>
<evidence type="ECO:0000313" key="4">
    <source>
        <dbReference type="Proteomes" id="UP000632222"/>
    </source>
</evidence>
<dbReference type="Pfam" id="PF09976">
    <property type="entry name" value="TPR_21"/>
    <property type="match status" value="1"/>
</dbReference>
<dbReference type="InterPro" id="IPR018704">
    <property type="entry name" value="SecYEG/CpoB_TPR"/>
</dbReference>
<dbReference type="InterPro" id="IPR019734">
    <property type="entry name" value="TPR_rpt"/>
</dbReference>
<keyword evidence="4" id="KW-1185">Reference proteome</keyword>
<evidence type="ECO:0000313" key="3">
    <source>
        <dbReference type="EMBL" id="GGJ46586.1"/>
    </source>
</evidence>